<accession>A0A445BGJ0</accession>
<dbReference type="AlphaFoldDB" id="A0A445BGJ0"/>
<evidence type="ECO:0000256" key="3">
    <source>
        <dbReference type="SAM" id="MobiDB-lite"/>
    </source>
</evidence>
<keyword evidence="2" id="KW-0131">Cell cycle</keyword>
<keyword evidence="1" id="KW-0649">Protein kinase inhibitor</keyword>
<dbReference type="GO" id="GO:0032875">
    <property type="term" value="P:regulation of DNA endoreduplication"/>
    <property type="evidence" value="ECO:0007669"/>
    <property type="project" value="InterPro"/>
</dbReference>
<keyword evidence="5" id="KW-1185">Reference proteome</keyword>
<sequence length="136" mass="15382">MSTDLHLHHNLPKLRISPIKMENTSRIHSSNQNDAVAVAEERPEAVTDRNDGGAVVLSVVEVEQEEEEEESYRTPTSKESKIPEMVTCPPAPKKAKAIASCKRKLLDEFQFFDVNNKEDMDAFFRSTFPKRTCSCT</sequence>
<evidence type="ECO:0000256" key="2">
    <source>
        <dbReference type="ARBA" id="ARBA00023306"/>
    </source>
</evidence>
<dbReference type="PANTHER" id="PTHR33142:SF13">
    <property type="entry name" value="CYCLIN-DEPENDENT PROTEIN KINASE INHIBITOR SMR1"/>
    <property type="match status" value="1"/>
</dbReference>
<dbReference type="GO" id="GO:0004860">
    <property type="term" value="F:protein kinase inhibitor activity"/>
    <property type="evidence" value="ECO:0007669"/>
    <property type="project" value="UniProtKB-KW"/>
</dbReference>
<dbReference type="Proteomes" id="UP000289738">
    <property type="component" value="Chromosome A09"/>
</dbReference>
<evidence type="ECO:0000313" key="5">
    <source>
        <dbReference type="Proteomes" id="UP000289738"/>
    </source>
</evidence>
<dbReference type="InterPro" id="IPR040389">
    <property type="entry name" value="SMR"/>
</dbReference>
<feature type="region of interest" description="Disordered" evidence="3">
    <location>
        <begin position="26"/>
        <end position="88"/>
    </location>
</feature>
<organism evidence="4 5">
    <name type="scientific">Arachis hypogaea</name>
    <name type="common">Peanut</name>
    <dbReference type="NCBI Taxonomy" id="3818"/>
    <lineage>
        <taxon>Eukaryota</taxon>
        <taxon>Viridiplantae</taxon>
        <taxon>Streptophyta</taxon>
        <taxon>Embryophyta</taxon>
        <taxon>Tracheophyta</taxon>
        <taxon>Spermatophyta</taxon>
        <taxon>Magnoliopsida</taxon>
        <taxon>eudicotyledons</taxon>
        <taxon>Gunneridae</taxon>
        <taxon>Pentapetalae</taxon>
        <taxon>rosids</taxon>
        <taxon>fabids</taxon>
        <taxon>Fabales</taxon>
        <taxon>Fabaceae</taxon>
        <taxon>Papilionoideae</taxon>
        <taxon>50 kb inversion clade</taxon>
        <taxon>dalbergioids sensu lato</taxon>
        <taxon>Dalbergieae</taxon>
        <taxon>Pterocarpus clade</taxon>
        <taxon>Arachis</taxon>
    </lineage>
</organism>
<protein>
    <recommendedName>
        <fullName evidence="6">Cyclin-dependent protein kinase inhibitor</fullName>
    </recommendedName>
</protein>
<dbReference type="EMBL" id="SDMP01000009">
    <property type="protein sequence ID" value="RYR37800.1"/>
    <property type="molecule type" value="Genomic_DNA"/>
</dbReference>
<evidence type="ECO:0000313" key="4">
    <source>
        <dbReference type="EMBL" id="RYR37800.1"/>
    </source>
</evidence>
<evidence type="ECO:0008006" key="6">
    <source>
        <dbReference type="Google" id="ProtNLM"/>
    </source>
</evidence>
<feature type="compositionally biased region" description="Basic and acidic residues" evidence="3">
    <location>
        <begin position="39"/>
        <end position="51"/>
    </location>
</feature>
<gene>
    <name evidence="4" type="ORF">Ahy_A09g042692</name>
</gene>
<dbReference type="PANTHER" id="PTHR33142">
    <property type="entry name" value="CYCLIN-DEPENDENT PROTEIN KINASE INHIBITOR SMR13"/>
    <property type="match status" value="1"/>
</dbReference>
<comment type="caution">
    <text evidence="4">The sequence shown here is derived from an EMBL/GenBank/DDBJ whole genome shotgun (WGS) entry which is preliminary data.</text>
</comment>
<dbReference type="STRING" id="3818.A0A445BGJ0"/>
<evidence type="ECO:0000256" key="1">
    <source>
        <dbReference type="ARBA" id="ARBA00023013"/>
    </source>
</evidence>
<proteinExistence type="predicted"/>
<reference evidence="4 5" key="1">
    <citation type="submission" date="2019-01" db="EMBL/GenBank/DDBJ databases">
        <title>Sequencing of cultivated peanut Arachis hypogaea provides insights into genome evolution and oil improvement.</title>
        <authorList>
            <person name="Chen X."/>
        </authorList>
    </citation>
    <scope>NUCLEOTIDE SEQUENCE [LARGE SCALE GENOMIC DNA]</scope>
    <source>
        <strain evidence="5">cv. Fuhuasheng</strain>
        <tissue evidence="4">Leaves</tissue>
    </source>
</reference>
<name>A0A445BGJ0_ARAHY</name>